<dbReference type="EMBL" id="NIDE01000008">
    <property type="protein sequence ID" value="OWK40328.1"/>
    <property type="molecule type" value="Genomic_DNA"/>
</dbReference>
<name>A0A225DP19_9BACT</name>
<evidence type="ECO:0000313" key="1">
    <source>
        <dbReference type="EMBL" id="OWK40328.1"/>
    </source>
</evidence>
<dbReference type="Proteomes" id="UP000214646">
    <property type="component" value="Unassembled WGS sequence"/>
</dbReference>
<keyword evidence="2" id="KW-1185">Reference proteome</keyword>
<dbReference type="Gene3D" id="1.25.10.10">
    <property type="entry name" value="Leucine-rich Repeat Variant"/>
    <property type="match status" value="2"/>
</dbReference>
<accession>A0A225DP19</accession>
<evidence type="ECO:0008006" key="3">
    <source>
        <dbReference type="Google" id="ProtNLM"/>
    </source>
</evidence>
<comment type="caution">
    <text evidence="1">The sequence shown here is derived from an EMBL/GenBank/DDBJ whole genome shotgun (WGS) entry which is preliminary data.</text>
</comment>
<dbReference type="InterPro" id="IPR016024">
    <property type="entry name" value="ARM-type_fold"/>
</dbReference>
<reference evidence="2" key="1">
    <citation type="submission" date="2017-06" db="EMBL/GenBank/DDBJ databases">
        <title>Genome analysis of Fimbriiglobus ruber SP5, the first member of the order Planctomycetales with confirmed chitinolytic capability.</title>
        <authorList>
            <person name="Ravin N.V."/>
            <person name="Rakitin A.L."/>
            <person name="Ivanova A.A."/>
            <person name="Beletsky A.V."/>
            <person name="Kulichevskaya I.S."/>
            <person name="Mardanov A.V."/>
            <person name="Dedysh S.N."/>
        </authorList>
    </citation>
    <scope>NUCLEOTIDE SEQUENCE [LARGE SCALE GENOMIC DNA]</scope>
    <source>
        <strain evidence="2">SP5</strain>
    </source>
</reference>
<organism evidence="1 2">
    <name type="scientific">Fimbriiglobus ruber</name>
    <dbReference type="NCBI Taxonomy" id="1908690"/>
    <lineage>
        <taxon>Bacteria</taxon>
        <taxon>Pseudomonadati</taxon>
        <taxon>Planctomycetota</taxon>
        <taxon>Planctomycetia</taxon>
        <taxon>Gemmatales</taxon>
        <taxon>Gemmataceae</taxon>
        <taxon>Fimbriiglobus</taxon>
    </lineage>
</organism>
<dbReference type="InterPro" id="IPR011989">
    <property type="entry name" value="ARM-like"/>
</dbReference>
<sequence>MDIPVKKLTRLLKPDQPVDVRAAAVVVFAELGVKDAEAAAELVARLDDESDAVRVPAIRAVGTLKIAKALPVLLDRIKGGGEEAALAAEAAAKLGAPAITALHTLMHQVVPGVRRYIAAALAGGGGSGAEVGASVLLEKDPQVTAAAAAAIIGRIPAMSPEQRADLAAGLVALSTNKKTKLPAASELPVVKVLASLNDPAAAAALWEWVLPPHSADVRAAALQAVGGWVQTPTKEQWRRLFACAAETEFRIAAPALMVLGRLPGAEKHVAEWVTLLRAPDMAARRLAMEKVGERDTEEVAIALMEQLGHPDRGVREAARARLVKLDHGRAALASAVGTAATADEAWSLARSLAPFFKTFPEEVKSSLLKQACTYLEADDHRADPLLFLLREADASALRNELFDRAVAKRKKKDYDTALQYLKLLARDPAAGFPMRLELAMGGLKLSSKDVAAESRANDHCLRHFEYAIGQNAAGVIEQIEKAKWLTEDDLFYLGFHFAERSGNEKDFGVAVLKQVVKASPRSKLGTAAKNKLKSVAADS</sequence>
<dbReference type="OrthoDB" id="253800at2"/>
<dbReference type="Pfam" id="PF13646">
    <property type="entry name" value="HEAT_2"/>
    <property type="match status" value="1"/>
</dbReference>
<evidence type="ECO:0000313" key="2">
    <source>
        <dbReference type="Proteomes" id="UP000214646"/>
    </source>
</evidence>
<proteinExistence type="predicted"/>
<dbReference type="AlphaFoldDB" id="A0A225DP19"/>
<gene>
    <name evidence="1" type="ORF">FRUB_05247</name>
</gene>
<dbReference type="RefSeq" id="WP_088256263.1">
    <property type="nucleotide sequence ID" value="NZ_NIDE01000008.1"/>
</dbReference>
<dbReference type="SUPFAM" id="SSF48371">
    <property type="entry name" value="ARM repeat"/>
    <property type="match status" value="1"/>
</dbReference>
<protein>
    <recommendedName>
        <fullName evidence="3">HEAT repeat protein</fullName>
    </recommendedName>
</protein>